<comment type="caution">
    <text evidence="1">The sequence shown here is derived from an EMBL/GenBank/DDBJ whole genome shotgun (WGS) entry which is preliminary data.</text>
</comment>
<keyword evidence="2" id="KW-1185">Reference proteome</keyword>
<evidence type="ECO:0000313" key="2">
    <source>
        <dbReference type="Proteomes" id="UP001237642"/>
    </source>
</evidence>
<organism evidence="1 2">
    <name type="scientific">Heracleum sosnowskyi</name>
    <dbReference type="NCBI Taxonomy" id="360622"/>
    <lineage>
        <taxon>Eukaryota</taxon>
        <taxon>Viridiplantae</taxon>
        <taxon>Streptophyta</taxon>
        <taxon>Embryophyta</taxon>
        <taxon>Tracheophyta</taxon>
        <taxon>Spermatophyta</taxon>
        <taxon>Magnoliopsida</taxon>
        <taxon>eudicotyledons</taxon>
        <taxon>Gunneridae</taxon>
        <taxon>Pentapetalae</taxon>
        <taxon>asterids</taxon>
        <taxon>campanulids</taxon>
        <taxon>Apiales</taxon>
        <taxon>Apiaceae</taxon>
        <taxon>Apioideae</taxon>
        <taxon>apioid superclade</taxon>
        <taxon>Tordylieae</taxon>
        <taxon>Tordyliinae</taxon>
        <taxon>Heracleum</taxon>
    </lineage>
</organism>
<evidence type="ECO:0000313" key="1">
    <source>
        <dbReference type="EMBL" id="KAK1355425.1"/>
    </source>
</evidence>
<dbReference type="EMBL" id="JAUIZM010000011">
    <property type="protein sequence ID" value="KAK1355425.1"/>
    <property type="molecule type" value="Genomic_DNA"/>
</dbReference>
<accession>A0AAD8LYQ0</accession>
<reference evidence="1" key="2">
    <citation type="submission" date="2023-05" db="EMBL/GenBank/DDBJ databases">
        <authorList>
            <person name="Schelkunov M.I."/>
        </authorList>
    </citation>
    <scope>NUCLEOTIDE SEQUENCE</scope>
    <source>
        <strain evidence="1">Hsosn_3</strain>
        <tissue evidence="1">Leaf</tissue>
    </source>
</reference>
<dbReference type="Proteomes" id="UP001237642">
    <property type="component" value="Unassembled WGS sequence"/>
</dbReference>
<name>A0AAD8LYQ0_9APIA</name>
<dbReference type="AlphaFoldDB" id="A0AAD8LYQ0"/>
<protein>
    <submittedName>
        <fullName evidence="1">Uncharacterized protein</fullName>
    </submittedName>
</protein>
<sequence>MNRYLRRLIGSRRVLTRFESRNNNTPVLVPRNVNVGLKCFGSGSLSQANQTCSQHGKTILQSLSEETQNKMMDDANLSDYPFSGDENLDFPEQPSLKTLLVSPERDYVISNKGEKVDIESLEDKVVALYFYEDFENVSQPLSLKELTGLRFSSPTLWGRE</sequence>
<proteinExistence type="predicted"/>
<reference evidence="1" key="1">
    <citation type="submission" date="2023-02" db="EMBL/GenBank/DDBJ databases">
        <title>Genome of toxic invasive species Heracleum sosnowskyi carries increased number of genes despite the absence of recent whole-genome duplications.</title>
        <authorList>
            <person name="Schelkunov M."/>
            <person name="Shtratnikova V."/>
            <person name="Makarenko M."/>
            <person name="Klepikova A."/>
            <person name="Omelchenko D."/>
            <person name="Novikova G."/>
            <person name="Obukhova E."/>
            <person name="Bogdanov V."/>
            <person name="Penin A."/>
            <person name="Logacheva M."/>
        </authorList>
    </citation>
    <scope>NUCLEOTIDE SEQUENCE</scope>
    <source>
        <strain evidence="1">Hsosn_3</strain>
        <tissue evidence="1">Leaf</tissue>
    </source>
</reference>
<gene>
    <name evidence="1" type="ORF">POM88_048681</name>
</gene>